<evidence type="ECO:0000256" key="1">
    <source>
        <dbReference type="ARBA" id="ARBA00004141"/>
    </source>
</evidence>
<evidence type="ECO:0000256" key="6">
    <source>
        <dbReference type="RuleBase" id="RU363058"/>
    </source>
</evidence>
<dbReference type="Proteomes" id="UP000215086">
    <property type="component" value="Chromosome"/>
</dbReference>
<dbReference type="Pfam" id="PF01384">
    <property type="entry name" value="PHO4"/>
    <property type="match status" value="2"/>
</dbReference>
<sequence length="521" mass="56024">MSLVTILAFLGLALLIWDCIEVGRNDASNIVNAVFGARILSRKWAVRLAGIAVIIGASAATPVFETARKGIFDPGLLTLHQAIVAYISVYLVDTVLLFTYSAFGMPVSTTACLIFELVGASLGLCGPGVVHWGKVGTVVAAIFVSIFMTGVAGFLIQRVFRAAIRDKIEDRETILLHGPWISGLMLTGLGWFMLFKGMSGIAFVKAFREYAIEPYIDAYTPTLAFLTVWGGFTLAVHLFLSFSGKFGTKYLFPGLAILGMLCLAFAFGQNDLANCASPGISAFWLWQHSDQSVASATQIQIPMWVLTICGALMVAGMMTENAQRVTRAQVNVGSQYDKVALYAPEWCRAIARWILGRFPHRPELAPPPTVTPRGKKVHYDALRAAVISSVSAGVIALASSRGLPVSTTYVAFAAVLATGLADRVLSRGDADLKIGRAIWVVVSWFISAVIAVAATAGVARMIYHLGIVGLLIALALNLSIRFYAQKKADEQEARVHHRRSGASTGSPSDQPQHAEALDEKS</sequence>
<comment type="subcellular location">
    <subcellularLocation>
        <location evidence="1 6">Membrane</location>
        <topology evidence="1 6">Multi-pass membrane protein</topology>
    </subcellularLocation>
</comment>
<keyword evidence="5 6" id="KW-0472">Membrane</keyword>
<dbReference type="InterPro" id="IPR001204">
    <property type="entry name" value="Phos_transporter"/>
</dbReference>
<reference evidence="8 9" key="1">
    <citation type="journal article" name="Front. Microbiol.">
        <title>Sugar Metabolism of the First Thermophilic Planctomycete Thermogutta terrifontis: Comparative Genomic and Transcriptomic Approaches.</title>
        <authorList>
            <person name="Elcheninov A.G."/>
            <person name="Menzel P."/>
            <person name="Gudbergsdottir S.R."/>
            <person name="Slesarev A.I."/>
            <person name="Kadnikov V.V."/>
            <person name="Krogh A."/>
            <person name="Bonch-Osmolovskaya E.A."/>
            <person name="Peng X."/>
            <person name="Kublanov I.V."/>
        </authorList>
    </citation>
    <scope>NUCLEOTIDE SEQUENCE [LARGE SCALE GENOMIC DNA]</scope>
    <source>
        <strain evidence="8 9">R1</strain>
    </source>
</reference>
<feature type="transmembrane region" description="Helical" evidence="6">
    <location>
        <begin position="83"/>
        <end position="103"/>
    </location>
</feature>
<dbReference type="KEGG" id="ttf:THTE_4267"/>
<feature type="compositionally biased region" description="Polar residues" evidence="7">
    <location>
        <begin position="501"/>
        <end position="511"/>
    </location>
</feature>
<organism evidence="8 9">
    <name type="scientific">Thermogutta terrifontis</name>
    <dbReference type="NCBI Taxonomy" id="1331910"/>
    <lineage>
        <taxon>Bacteria</taxon>
        <taxon>Pseudomonadati</taxon>
        <taxon>Planctomycetota</taxon>
        <taxon>Planctomycetia</taxon>
        <taxon>Pirellulales</taxon>
        <taxon>Thermoguttaceae</taxon>
        <taxon>Thermogutta</taxon>
    </lineage>
</organism>
<dbReference type="EMBL" id="CP018477">
    <property type="protein sequence ID" value="ASV76868.1"/>
    <property type="molecule type" value="Genomic_DNA"/>
</dbReference>
<feature type="transmembrane region" description="Helical" evidence="6">
    <location>
        <begin position="250"/>
        <end position="268"/>
    </location>
</feature>
<feature type="transmembrane region" description="Helical" evidence="6">
    <location>
        <begin position="6"/>
        <end position="23"/>
    </location>
</feature>
<dbReference type="GO" id="GO:0016020">
    <property type="term" value="C:membrane"/>
    <property type="evidence" value="ECO:0007669"/>
    <property type="project" value="UniProtKB-SubCell"/>
</dbReference>
<feature type="transmembrane region" description="Helical" evidence="6">
    <location>
        <begin position="381"/>
        <end position="400"/>
    </location>
</feature>
<keyword evidence="4 6" id="KW-1133">Transmembrane helix</keyword>
<keyword evidence="6" id="KW-0592">Phosphate transport</keyword>
<feature type="transmembrane region" description="Helical" evidence="6">
    <location>
        <begin position="138"/>
        <end position="160"/>
    </location>
</feature>
<feature type="transmembrane region" description="Helical" evidence="6">
    <location>
        <begin position="462"/>
        <end position="484"/>
    </location>
</feature>
<dbReference type="OrthoDB" id="1110016at2"/>
<evidence type="ECO:0000313" key="8">
    <source>
        <dbReference type="EMBL" id="ASV76868.1"/>
    </source>
</evidence>
<feature type="region of interest" description="Disordered" evidence="7">
    <location>
        <begin position="493"/>
        <end position="521"/>
    </location>
</feature>
<dbReference type="GO" id="GO:0035435">
    <property type="term" value="P:phosphate ion transmembrane transport"/>
    <property type="evidence" value="ECO:0007669"/>
    <property type="project" value="TreeGrafter"/>
</dbReference>
<feature type="transmembrane region" description="Helical" evidence="6">
    <location>
        <begin position="301"/>
        <end position="319"/>
    </location>
</feature>
<comment type="similarity">
    <text evidence="6">Belongs to the inorganic phosphate transporter (PiT) (TC 2.A.20) family.</text>
</comment>
<dbReference type="PANTHER" id="PTHR11101">
    <property type="entry name" value="PHOSPHATE TRANSPORTER"/>
    <property type="match status" value="1"/>
</dbReference>
<keyword evidence="9" id="KW-1185">Reference proteome</keyword>
<feature type="transmembrane region" description="Helical" evidence="6">
    <location>
        <begin position="180"/>
        <end position="203"/>
    </location>
</feature>
<proteinExistence type="inferred from homology"/>
<keyword evidence="3 6" id="KW-0812">Transmembrane</keyword>
<keyword evidence="2 6" id="KW-0813">Transport</keyword>
<dbReference type="GO" id="GO:0005315">
    <property type="term" value="F:phosphate transmembrane transporter activity"/>
    <property type="evidence" value="ECO:0007669"/>
    <property type="project" value="InterPro"/>
</dbReference>
<feature type="transmembrane region" description="Helical" evidence="6">
    <location>
        <begin position="406"/>
        <end position="425"/>
    </location>
</feature>
<evidence type="ECO:0000313" key="9">
    <source>
        <dbReference type="Proteomes" id="UP000215086"/>
    </source>
</evidence>
<evidence type="ECO:0000256" key="4">
    <source>
        <dbReference type="ARBA" id="ARBA00022989"/>
    </source>
</evidence>
<feature type="transmembrane region" description="Helical" evidence="6">
    <location>
        <begin position="110"/>
        <end position="132"/>
    </location>
</feature>
<feature type="transmembrane region" description="Helical" evidence="6">
    <location>
        <begin position="437"/>
        <end position="456"/>
    </location>
</feature>
<feature type="transmembrane region" description="Helical" evidence="6">
    <location>
        <begin position="223"/>
        <end position="243"/>
    </location>
</feature>
<dbReference type="AlphaFoldDB" id="A0A286RLN0"/>
<gene>
    <name evidence="8" type="ORF">THTE_4267</name>
</gene>
<evidence type="ECO:0000256" key="2">
    <source>
        <dbReference type="ARBA" id="ARBA00022448"/>
    </source>
</evidence>
<dbReference type="RefSeq" id="WP_157732202.1">
    <property type="nucleotide sequence ID" value="NZ_CP018477.1"/>
</dbReference>
<evidence type="ECO:0000256" key="3">
    <source>
        <dbReference type="ARBA" id="ARBA00022692"/>
    </source>
</evidence>
<accession>A0A286RLN0</accession>
<protein>
    <recommendedName>
        <fullName evidence="6">Phosphate transporter</fullName>
    </recommendedName>
</protein>
<evidence type="ECO:0000256" key="7">
    <source>
        <dbReference type="SAM" id="MobiDB-lite"/>
    </source>
</evidence>
<feature type="transmembrane region" description="Helical" evidence="6">
    <location>
        <begin position="44"/>
        <end position="63"/>
    </location>
</feature>
<dbReference type="PANTHER" id="PTHR11101:SF16">
    <property type="entry name" value="PHOSPHATE TRANSPORTER"/>
    <property type="match status" value="1"/>
</dbReference>
<evidence type="ECO:0000256" key="5">
    <source>
        <dbReference type="ARBA" id="ARBA00023136"/>
    </source>
</evidence>
<name>A0A286RLN0_9BACT</name>